<dbReference type="OrthoDB" id="9797501at2"/>
<dbReference type="PANTHER" id="PTHR30461:SF2">
    <property type="entry name" value="SERINE RECOMBINASE PINE-RELATED"/>
    <property type="match status" value="1"/>
</dbReference>
<dbReference type="InterPro" id="IPR036162">
    <property type="entry name" value="Resolvase-like_N_sf"/>
</dbReference>
<keyword evidence="1" id="KW-0229">DNA integration</keyword>
<dbReference type="STRING" id="188872.SAMN03080602_01450"/>
<dbReference type="InterPro" id="IPR006119">
    <property type="entry name" value="Resolv_N"/>
</dbReference>
<dbReference type="SUPFAM" id="SSF53041">
    <property type="entry name" value="Resolvase-like"/>
    <property type="match status" value="1"/>
</dbReference>
<evidence type="ECO:0000256" key="3">
    <source>
        <dbReference type="ARBA" id="ARBA00023172"/>
    </source>
</evidence>
<evidence type="ECO:0000256" key="2">
    <source>
        <dbReference type="ARBA" id="ARBA00023125"/>
    </source>
</evidence>
<gene>
    <name evidence="7" type="ORF">SAMN03080602_01450</name>
</gene>
<evidence type="ECO:0000313" key="8">
    <source>
        <dbReference type="Proteomes" id="UP000193420"/>
    </source>
</evidence>
<dbReference type="CDD" id="cd03768">
    <property type="entry name" value="SR_ResInv"/>
    <property type="match status" value="1"/>
</dbReference>
<dbReference type="AlphaFoldDB" id="A0A1X7J7M1"/>
<dbReference type="Pfam" id="PF00239">
    <property type="entry name" value="Resolvase"/>
    <property type="match status" value="1"/>
</dbReference>
<keyword evidence="8" id="KW-1185">Reference proteome</keyword>
<evidence type="ECO:0000313" key="7">
    <source>
        <dbReference type="EMBL" id="SMG23482.1"/>
    </source>
</evidence>
<evidence type="ECO:0000256" key="1">
    <source>
        <dbReference type="ARBA" id="ARBA00022908"/>
    </source>
</evidence>
<dbReference type="Gene3D" id="3.40.50.1390">
    <property type="entry name" value="Resolvase, N-terminal catalytic domain"/>
    <property type="match status" value="1"/>
</dbReference>
<dbReference type="SMART" id="SM00857">
    <property type="entry name" value="Resolvase"/>
    <property type="match status" value="1"/>
</dbReference>
<protein>
    <submittedName>
        <fullName evidence="7">Site-specific DNA recombinase</fullName>
    </submittedName>
</protein>
<dbReference type="PROSITE" id="PS51736">
    <property type="entry name" value="RECOMBINASES_3"/>
    <property type="match status" value="1"/>
</dbReference>
<dbReference type="Proteomes" id="UP000193420">
    <property type="component" value="Unassembled WGS sequence"/>
</dbReference>
<dbReference type="PROSITE" id="PS00397">
    <property type="entry name" value="RECOMBINASES_1"/>
    <property type="match status" value="1"/>
</dbReference>
<organism evidence="7 8">
    <name type="scientific">Arenibacter troitsensis</name>
    <dbReference type="NCBI Taxonomy" id="188872"/>
    <lineage>
        <taxon>Bacteria</taxon>
        <taxon>Pseudomonadati</taxon>
        <taxon>Bacteroidota</taxon>
        <taxon>Flavobacteriia</taxon>
        <taxon>Flavobacteriales</taxon>
        <taxon>Flavobacteriaceae</taxon>
        <taxon>Arenibacter</taxon>
    </lineage>
</organism>
<evidence type="ECO:0000256" key="4">
    <source>
        <dbReference type="PIRSR" id="PIRSR606118-50"/>
    </source>
</evidence>
<sequence length="213" mass="24315">MKKAISKIEALITVKKAKYIRVSSIEQNIDRQRETAPDVRLYEDRISGLIPFNERPSGRRLIKDIEEGKINYVIIHSIDRLGRNVVDMQKQLNWFIENGVQIFAENIRMELLNEDGTMNSIAKMIIDLLGSVAGLEIEAIKERQNQGIKIAKIKGVYKGRKVGAIMNDEDYLTRHKDVVELLKDGLSMNKISKYTKKAFVTVKAVKLRMAEVA</sequence>
<proteinExistence type="predicted"/>
<dbReference type="EMBL" id="FXAO01000003">
    <property type="protein sequence ID" value="SMG23482.1"/>
    <property type="molecule type" value="Genomic_DNA"/>
</dbReference>
<dbReference type="InterPro" id="IPR050639">
    <property type="entry name" value="SSR_resolvase"/>
</dbReference>
<dbReference type="PANTHER" id="PTHR30461">
    <property type="entry name" value="DNA-INVERTASE FROM LAMBDOID PROPHAGE"/>
    <property type="match status" value="1"/>
</dbReference>
<reference evidence="8" key="1">
    <citation type="submission" date="2017-04" db="EMBL/GenBank/DDBJ databases">
        <authorList>
            <person name="Varghese N."/>
            <person name="Submissions S."/>
        </authorList>
    </citation>
    <scope>NUCLEOTIDE SEQUENCE [LARGE SCALE GENOMIC DNA]</scope>
    <source>
        <strain evidence="8">DSM 19835</strain>
    </source>
</reference>
<evidence type="ECO:0000256" key="5">
    <source>
        <dbReference type="PROSITE-ProRule" id="PRU10137"/>
    </source>
</evidence>
<dbReference type="InterPro" id="IPR006118">
    <property type="entry name" value="Recombinase_CS"/>
</dbReference>
<evidence type="ECO:0000259" key="6">
    <source>
        <dbReference type="PROSITE" id="PS51736"/>
    </source>
</evidence>
<keyword evidence="2" id="KW-0238">DNA-binding</keyword>
<dbReference type="GO" id="GO:0015074">
    <property type="term" value="P:DNA integration"/>
    <property type="evidence" value="ECO:0007669"/>
    <property type="project" value="UniProtKB-KW"/>
</dbReference>
<feature type="domain" description="Resolvase/invertase-type recombinase catalytic" evidence="6">
    <location>
        <begin position="15"/>
        <end position="155"/>
    </location>
</feature>
<feature type="active site" description="O-(5'-phospho-DNA)-serine intermediate" evidence="4 5">
    <location>
        <position position="23"/>
    </location>
</feature>
<dbReference type="GO" id="GO:0003677">
    <property type="term" value="F:DNA binding"/>
    <property type="evidence" value="ECO:0007669"/>
    <property type="project" value="UniProtKB-KW"/>
</dbReference>
<keyword evidence="3" id="KW-0233">DNA recombination</keyword>
<name>A0A1X7J7M1_9FLAO</name>
<accession>A0A1X7J7M1</accession>
<dbReference type="RefSeq" id="WP_085497622.1">
    <property type="nucleotide sequence ID" value="NZ_FXAO01000003.1"/>
</dbReference>
<dbReference type="GO" id="GO:0000150">
    <property type="term" value="F:DNA strand exchange activity"/>
    <property type="evidence" value="ECO:0007669"/>
    <property type="project" value="InterPro"/>
</dbReference>